<dbReference type="EMBL" id="PDSK01000078">
    <property type="protein sequence ID" value="PIE34706.1"/>
    <property type="molecule type" value="Genomic_DNA"/>
</dbReference>
<dbReference type="InterPro" id="IPR006059">
    <property type="entry name" value="SBP"/>
</dbReference>
<protein>
    <submittedName>
        <fullName evidence="1">Sugar ABC transporter substrate-binding protein</fullName>
    </submittedName>
</protein>
<dbReference type="SUPFAM" id="SSF53850">
    <property type="entry name" value="Periplasmic binding protein-like II"/>
    <property type="match status" value="2"/>
</dbReference>
<organism evidence="1 2">
    <name type="scientific">candidate division KSB3 bacterium</name>
    <dbReference type="NCBI Taxonomy" id="2044937"/>
    <lineage>
        <taxon>Bacteria</taxon>
        <taxon>candidate division KSB3</taxon>
    </lineage>
</organism>
<name>A0A2G6KGB3_9BACT</name>
<dbReference type="Proteomes" id="UP000230821">
    <property type="component" value="Unassembled WGS sequence"/>
</dbReference>
<proteinExistence type="predicted"/>
<comment type="caution">
    <text evidence="1">The sequence shown here is derived from an EMBL/GenBank/DDBJ whole genome shotgun (WGS) entry which is preliminary data.</text>
</comment>
<reference evidence="1 2" key="1">
    <citation type="submission" date="2017-10" db="EMBL/GenBank/DDBJ databases">
        <title>Novel microbial diversity and functional potential in the marine mammal oral microbiome.</title>
        <authorList>
            <person name="Dudek N.K."/>
            <person name="Sun C.L."/>
            <person name="Burstein D."/>
            <person name="Kantor R.S."/>
            <person name="Aliaga Goltsman D.S."/>
            <person name="Bik E.M."/>
            <person name="Thomas B.C."/>
            <person name="Banfield J.F."/>
            <person name="Relman D.A."/>
        </authorList>
    </citation>
    <scope>NUCLEOTIDE SEQUENCE [LARGE SCALE GENOMIC DNA]</scope>
    <source>
        <strain evidence="1">DOLJORAL78_47_16</strain>
    </source>
</reference>
<dbReference type="Pfam" id="PF01547">
    <property type="entry name" value="SBP_bac_1"/>
    <property type="match status" value="1"/>
</dbReference>
<dbReference type="AlphaFoldDB" id="A0A2G6KGB3"/>
<gene>
    <name evidence="1" type="ORF">CSA56_06960</name>
</gene>
<dbReference type="InterPro" id="IPR050490">
    <property type="entry name" value="Bact_solute-bd_prot1"/>
</dbReference>
<sequence length="679" mass="76705">MKICGLCFSLVIAAVLIVPEQTCAQKIVRLVTAEHEPYIGENLPNKGYVYEVVAEAFQRAGYEVEIAFYPVARATYLVEKGWRDGFVPVYYDRALEGKFLFSDPFPGGTLGLLKRKDIPVKYLDPRDQTQALRRLKNYTFGVVRGSVNTPEFDNAVFLKKDFATSDMQNLLKLSKGRIDLAVIDKYTAADIMVNKLPHMIGAFEFMSPPLALKPFYIAFSKHTDHSRQLANDFNQGLLEVIRDKTVEHILYKHGLLQTQEPLPGKTKIRIGTVESPYMILMKQLSREFERQHPDIELAWSVLDENILRLRLMSDLAISDGRFDIMMIGSYETPIWAKRGWLLPFDNLSEDYAPQDIADPVREGLSYDGRLYALPFYAESSMTFYRKDLFEKAGLTMPRTPSWDNIREFAEKIHDPANDIYGICLRGEGGWGANMAFFNTLVNTFGGQWFDEQWNTTIDTPEWRNALNFYSELLTDYGPPDAASKDYNELLRLFSDGQCGIWVDATVFAGTLFNPRMSKVAKQVGFAAAPVAVTPKGSHWLWVWALAIPKSSNFPAEARQFITWATSKAYIELVARHEGWVAVPSGTRKSTYRNKNYLSVAPFASFVFQAIQSADPTDSTLHPSPYNGIQYVSIPEFPAIGAQVGQKIAEVLTGKVSVNQALKELQRSVSEQMRASGYTQ</sequence>
<evidence type="ECO:0000313" key="1">
    <source>
        <dbReference type="EMBL" id="PIE34706.1"/>
    </source>
</evidence>
<dbReference type="Gene3D" id="3.40.190.10">
    <property type="entry name" value="Periplasmic binding protein-like II"/>
    <property type="match status" value="4"/>
</dbReference>
<evidence type="ECO:0000313" key="2">
    <source>
        <dbReference type="Proteomes" id="UP000230821"/>
    </source>
</evidence>
<dbReference type="PANTHER" id="PTHR43649">
    <property type="entry name" value="ARABINOSE-BINDING PROTEIN-RELATED"/>
    <property type="match status" value="1"/>
</dbReference>
<accession>A0A2G6KGB3</accession>
<dbReference type="CDD" id="cd13585">
    <property type="entry name" value="PBP2_TMBP_like"/>
    <property type="match status" value="1"/>
</dbReference>
<dbReference type="PANTHER" id="PTHR43649:SF12">
    <property type="entry name" value="DIACETYLCHITOBIOSE BINDING PROTEIN DASA"/>
    <property type="match status" value="1"/>
</dbReference>